<keyword evidence="1" id="KW-0677">Repeat</keyword>
<dbReference type="InterPro" id="IPR050708">
    <property type="entry name" value="T6SS_VgrG/RHS"/>
</dbReference>
<reference evidence="4" key="1">
    <citation type="submission" date="2022-08" db="EMBL/GenBank/DDBJ databases">
        <title>Genome Sequencing of Bacteroides fragilis Group Isolates with Nanopore Technology.</title>
        <authorList>
            <person name="Tisza M.J."/>
            <person name="Smith D."/>
            <person name="Dekker J.P."/>
        </authorList>
    </citation>
    <scope>NUCLEOTIDE SEQUENCE</scope>
    <source>
        <strain evidence="4">BFG-49</strain>
    </source>
</reference>
<dbReference type="InterPro" id="IPR006530">
    <property type="entry name" value="YD"/>
</dbReference>
<dbReference type="Proteomes" id="UP001058403">
    <property type="component" value="Chromosome"/>
</dbReference>
<evidence type="ECO:0000256" key="1">
    <source>
        <dbReference type="ARBA" id="ARBA00022737"/>
    </source>
</evidence>
<dbReference type="Pfam" id="PF05593">
    <property type="entry name" value="RHS_repeat"/>
    <property type="match status" value="2"/>
</dbReference>
<dbReference type="InterPro" id="IPR022385">
    <property type="entry name" value="Rhs_assc_core"/>
</dbReference>
<dbReference type="InterPro" id="IPR056823">
    <property type="entry name" value="TEN-like_YD-shell"/>
</dbReference>
<sequence length="1492" mass="165659">MADTGYFDSVSANLKTGVGAQVKGISEGVKANSDAGVSPSVNALDTGVKAAAAIGGLADGLSEAAMLPVLGAMGMKGMACLPISKQLDPVIGVDIHLVTIPPSPVVPMPHPYVGVLLRPQDFIAAAVSSFIPPPPTAEQTGDADSAKLAEVGHTVLTMAVGMLGATVKIGGFIPRAVASTPTRSIPHIPMGAGWAAPSAAIPKNNGHAFMGSLTVLADGMPFSGGGAHLHLDCNDVGIPSVHKVPGMFLPTGVINPIPPARQILTSPVPVPLNPMAALARKCTGAFGRFYKKKTKKLADKLHSKVNKTIKSESLKNMLHKAICTVTGHPVDVAGGTFFTDEEDFWLDGPVPLSWERTWYSRSDYRGPLGNGWHHAYDMGVVADTEEGTLTLRMSDGIPVAFPLPTAKEPSFILSERKEARLEQDGCYCVWDMAEDLYYRFTRKEYDSVRLLESVTDCNGLGIRFEYTKEGLLRSITDSAGRRLRVEHDTRNGRILEICGPHPEDPEKEITLASYEYDADGNMTLQRNAAGDVMTYEYAGRLIVKETWRNGLAWYFEYDGTGVGSRCVHTWGDGGIYDHKLTFREGVTEVLDSHGGLTVYHHRGGLVWKKVDANGGEHLWRYDDSRQLLAQTDPLGNSALYKYDRWGNCTDSSDPCGGSVSAVYPGKGGLRNRPVSVTTPDGGTWEFGYDRSGNLVSRTNPEGAVTRMTYRDGAVASVKDPYGVVTKLAYDRFRNLAEASDSRGNTSLYGYDLLGRCVSVTNPKGAVQKREYDPVGRVVHVLDFDGNDIRLSYDGIDNLTEYRDNVQHVEYGYSGMWKLTRRRDHRGVVNFRYDREERLRRVTNEKLQSYEFTLDAVGNVTAEKGFDGAVRHYLRDRGGRVVRETLPSGTEREYGYDACSRVTRVSYPTAGDPDQTYAYGLSGRLVLASRGESTVEFAYNSLGLPVRETADGNTILRTYDHTGRILTLDSTMGASLRYTRNGYGELEGFTATGGDGAGSWESSHRHDTLGFEVERILPGGVVRSFAYDDIGRLVDARTRKDSRTRHMRRYRWGVADRLLSVEDSRRGETRYSYTPTGQLDRAEYPDGREQWRKSDPVGNLYPDPDMKLRSYLSGGRLEQDGEWHCEYDGDGNLTERYLGTGKWLDGKKDRWRYRWNADGSLAKVVRPDKREVEFTYDALGRRLSKSFGTTVTRWVWNGNVPLHQWKQRREYSVMEDRWHTDTERRDMTVWLFDEESFVPMAMIKEGRSYSILTDQLGTPTEAYDAEGNEVWSRVLDMDGNVIEETGNKGMVPFLFQGQYYDCETGLAYNRFRYYSPKMGMYVSQDPIGLAGGILNLYGYVSDTNLIIDLYGLDWNYVLINSKGEVYYSGRASDNANINDVARRHAGTKGTDGPRFGEGDTIVQITKKGTDRLIVRGIEQVGIDNSSVSLLGYRSDNVRGNKINGIRDKNSEKGKLYMRSAEKKLKKMSLSDRIANGERKTFEEYRATKKNSYG</sequence>
<evidence type="ECO:0000259" key="3">
    <source>
        <dbReference type="Pfam" id="PF25023"/>
    </source>
</evidence>
<feature type="domain" description="DUF6531" evidence="2">
    <location>
        <begin position="327"/>
        <end position="401"/>
    </location>
</feature>
<organism evidence="4 5">
    <name type="scientific">Bacteroides fragilis</name>
    <dbReference type="NCBI Taxonomy" id="817"/>
    <lineage>
        <taxon>Bacteria</taxon>
        <taxon>Pseudomonadati</taxon>
        <taxon>Bacteroidota</taxon>
        <taxon>Bacteroidia</taxon>
        <taxon>Bacteroidales</taxon>
        <taxon>Bacteroidaceae</taxon>
        <taxon>Bacteroides</taxon>
    </lineage>
</organism>
<protein>
    <submittedName>
        <fullName evidence="4">DUF6531 domain-containing protein</fullName>
    </submittedName>
</protein>
<evidence type="ECO:0000313" key="4">
    <source>
        <dbReference type="EMBL" id="UVO88127.1"/>
    </source>
</evidence>
<dbReference type="EMBL" id="CP103070">
    <property type="protein sequence ID" value="UVO88127.1"/>
    <property type="molecule type" value="Genomic_DNA"/>
</dbReference>
<accession>A0A9X9NE44</accession>
<dbReference type="PANTHER" id="PTHR32305:SF15">
    <property type="entry name" value="PROTEIN RHSA-RELATED"/>
    <property type="match status" value="1"/>
</dbReference>
<dbReference type="Pfam" id="PF25023">
    <property type="entry name" value="TEN_YD-shell"/>
    <property type="match status" value="2"/>
</dbReference>
<evidence type="ECO:0000313" key="5">
    <source>
        <dbReference type="Proteomes" id="UP001058403"/>
    </source>
</evidence>
<dbReference type="PANTHER" id="PTHR32305">
    <property type="match status" value="1"/>
</dbReference>
<evidence type="ECO:0000259" key="2">
    <source>
        <dbReference type="Pfam" id="PF20148"/>
    </source>
</evidence>
<feature type="domain" description="Teneurin-like YD-shell" evidence="3">
    <location>
        <begin position="1023"/>
        <end position="1324"/>
    </location>
</feature>
<proteinExistence type="predicted"/>
<name>A0A9X9NE44_BACFG</name>
<dbReference type="InterPro" id="IPR031325">
    <property type="entry name" value="RHS_repeat"/>
</dbReference>
<gene>
    <name evidence="4" type="ORF">NXW39_12100</name>
</gene>
<dbReference type="Pfam" id="PF20148">
    <property type="entry name" value="DUF6531"/>
    <property type="match status" value="1"/>
</dbReference>
<dbReference type="NCBIfam" id="TIGR03696">
    <property type="entry name" value="Rhs_assc_core"/>
    <property type="match status" value="1"/>
</dbReference>
<dbReference type="Gene3D" id="2.180.10.10">
    <property type="entry name" value="RHS repeat-associated core"/>
    <property type="match status" value="2"/>
</dbReference>
<dbReference type="InterPro" id="IPR045351">
    <property type="entry name" value="DUF6531"/>
</dbReference>
<feature type="domain" description="Teneurin-like YD-shell" evidence="3">
    <location>
        <begin position="455"/>
        <end position="566"/>
    </location>
</feature>
<dbReference type="CDD" id="cd14740">
    <property type="entry name" value="PAAR_4"/>
    <property type="match status" value="1"/>
</dbReference>
<dbReference type="NCBIfam" id="TIGR01643">
    <property type="entry name" value="YD_repeat_2x"/>
    <property type="match status" value="3"/>
</dbReference>